<keyword evidence="7 9" id="KW-0472">Membrane</keyword>
<feature type="transmembrane region" description="Helical" evidence="9">
    <location>
        <begin position="191"/>
        <end position="212"/>
    </location>
</feature>
<evidence type="ECO:0000256" key="8">
    <source>
        <dbReference type="SAM" id="MobiDB-lite"/>
    </source>
</evidence>
<accession>A0A4C1U995</accession>
<feature type="transmembrane region" description="Helical" evidence="9">
    <location>
        <begin position="256"/>
        <end position="280"/>
    </location>
</feature>
<dbReference type="GO" id="GO:0022857">
    <property type="term" value="F:transmembrane transporter activity"/>
    <property type="evidence" value="ECO:0007669"/>
    <property type="project" value="InterPro"/>
</dbReference>
<comment type="caution">
    <text evidence="11">The sequence shown here is derived from an EMBL/GenBank/DDBJ whole genome shotgun (WGS) entry which is preliminary data.</text>
</comment>
<dbReference type="EMBL" id="BGZK01000145">
    <property type="protein sequence ID" value="GBP22931.1"/>
    <property type="molecule type" value="Genomic_DNA"/>
</dbReference>
<keyword evidence="6 9" id="KW-1133">Transmembrane helix</keyword>
<comment type="similarity">
    <text evidence="2">Belongs to the major facilitator superfamily. Vesicular transporter family.</text>
</comment>
<feature type="domain" description="Major facilitator superfamily (MFS) profile" evidence="10">
    <location>
        <begin position="125"/>
        <end position="282"/>
    </location>
</feature>
<dbReference type="PROSITE" id="PS50850">
    <property type="entry name" value="MFS"/>
    <property type="match status" value="1"/>
</dbReference>
<protein>
    <submittedName>
        <fullName evidence="11">MFS-type transporter SLC18B1</fullName>
    </submittedName>
</protein>
<keyword evidence="3" id="KW-0813">Transport</keyword>
<dbReference type="AlphaFoldDB" id="A0A4C1U995"/>
<dbReference type="PRINTS" id="PR01035">
    <property type="entry name" value="TCRTETA"/>
</dbReference>
<keyword evidence="4 9" id="KW-0812">Transmembrane</keyword>
<evidence type="ECO:0000256" key="9">
    <source>
        <dbReference type="SAM" id="Phobius"/>
    </source>
</evidence>
<dbReference type="Proteomes" id="UP000299102">
    <property type="component" value="Unassembled WGS sequence"/>
</dbReference>
<keyword evidence="12" id="KW-1185">Reference proteome</keyword>
<evidence type="ECO:0000313" key="12">
    <source>
        <dbReference type="Proteomes" id="UP000299102"/>
    </source>
</evidence>
<proteinExistence type="inferred from homology"/>
<organism evidence="11 12">
    <name type="scientific">Eumeta variegata</name>
    <name type="common">Bagworm moth</name>
    <name type="synonym">Eumeta japonica</name>
    <dbReference type="NCBI Taxonomy" id="151549"/>
    <lineage>
        <taxon>Eukaryota</taxon>
        <taxon>Metazoa</taxon>
        <taxon>Ecdysozoa</taxon>
        <taxon>Arthropoda</taxon>
        <taxon>Hexapoda</taxon>
        <taxon>Insecta</taxon>
        <taxon>Pterygota</taxon>
        <taxon>Neoptera</taxon>
        <taxon>Endopterygota</taxon>
        <taxon>Lepidoptera</taxon>
        <taxon>Glossata</taxon>
        <taxon>Ditrysia</taxon>
        <taxon>Tineoidea</taxon>
        <taxon>Psychidae</taxon>
        <taxon>Oiketicinae</taxon>
        <taxon>Eumeta</taxon>
    </lineage>
</organism>
<evidence type="ECO:0000256" key="7">
    <source>
        <dbReference type="ARBA" id="ARBA00023136"/>
    </source>
</evidence>
<feature type="region of interest" description="Disordered" evidence="8">
    <location>
        <begin position="1"/>
        <end position="42"/>
    </location>
</feature>
<dbReference type="InterPro" id="IPR036259">
    <property type="entry name" value="MFS_trans_sf"/>
</dbReference>
<keyword evidence="5" id="KW-0532">Neurotransmitter transport</keyword>
<dbReference type="InterPro" id="IPR011701">
    <property type="entry name" value="MFS"/>
</dbReference>
<dbReference type="GO" id="GO:0016020">
    <property type="term" value="C:membrane"/>
    <property type="evidence" value="ECO:0007669"/>
    <property type="project" value="UniProtKB-SubCell"/>
</dbReference>
<feature type="transmembrane region" description="Helical" evidence="9">
    <location>
        <begin position="159"/>
        <end position="179"/>
    </location>
</feature>
<dbReference type="OrthoDB" id="446368at2759"/>
<dbReference type="STRING" id="151549.A0A4C1U995"/>
<feature type="transmembrane region" description="Helical" evidence="9">
    <location>
        <begin position="126"/>
        <end position="147"/>
    </location>
</feature>
<evidence type="ECO:0000256" key="5">
    <source>
        <dbReference type="ARBA" id="ARBA00022775"/>
    </source>
</evidence>
<evidence type="ECO:0000256" key="4">
    <source>
        <dbReference type="ARBA" id="ARBA00022692"/>
    </source>
</evidence>
<evidence type="ECO:0000256" key="2">
    <source>
        <dbReference type="ARBA" id="ARBA00006829"/>
    </source>
</evidence>
<dbReference type="InterPro" id="IPR050930">
    <property type="entry name" value="MFS_Vesicular_Transporter"/>
</dbReference>
<evidence type="ECO:0000256" key="6">
    <source>
        <dbReference type="ARBA" id="ARBA00022989"/>
    </source>
</evidence>
<dbReference type="Pfam" id="PF07690">
    <property type="entry name" value="MFS_1"/>
    <property type="match status" value="1"/>
</dbReference>
<dbReference type="Gene3D" id="1.20.1250.20">
    <property type="entry name" value="MFS general substrate transporter like domains"/>
    <property type="match status" value="1"/>
</dbReference>
<sequence length="282" mass="30142">MDDENSDRSDSAALLGTGQPGRSGNDGRSGPSSKVSDVGPSSDETIVFDTDLVKCSTHVGELAATWGGRRTRSERGGRRRALSWSQSPHDDVSSEIRILRERLVRTQTRPRPGAVRLLSRRQRLTLVSLALVDFMSFCSMSVMAPFFPREAQLKGLSDTTCGLVFSFYAVVMFLTSPMFGKFMPAVGPKFMFTAGIFVAGACNVIFGTLSLVQDSVTFTVLCFVVRGLEAVGASAYSTASYVFVVNAFPEAIGSVLGILETFVGLGMSVGPAIGGLLYSVSD</sequence>
<gene>
    <name evidence="11" type="primary">SLC18B1</name>
    <name evidence="11" type="ORF">EVAR_95331_1</name>
</gene>
<dbReference type="SUPFAM" id="SSF103473">
    <property type="entry name" value="MFS general substrate transporter"/>
    <property type="match status" value="1"/>
</dbReference>
<evidence type="ECO:0000256" key="1">
    <source>
        <dbReference type="ARBA" id="ARBA00004141"/>
    </source>
</evidence>
<evidence type="ECO:0000259" key="10">
    <source>
        <dbReference type="PROSITE" id="PS50850"/>
    </source>
</evidence>
<feature type="compositionally biased region" description="Basic and acidic residues" evidence="8">
    <location>
        <begin position="1"/>
        <end position="10"/>
    </location>
</feature>
<dbReference type="InterPro" id="IPR020846">
    <property type="entry name" value="MFS_dom"/>
</dbReference>
<name>A0A4C1U995_EUMVA</name>
<evidence type="ECO:0000313" key="11">
    <source>
        <dbReference type="EMBL" id="GBP22931.1"/>
    </source>
</evidence>
<dbReference type="PANTHER" id="PTHR23506">
    <property type="entry name" value="GH10249P"/>
    <property type="match status" value="1"/>
</dbReference>
<comment type="subcellular location">
    <subcellularLocation>
        <location evidence="1">Membrane</location>
        <topology evidence="1">Multi-pass membrane protein</topology>
    </subcellularLocation>
</comment>
<evidence type="ECO:0000256" key="3">
    <source>
        <dbReference type="ARBA" id="ARBA00022448"/>
    </source>
</evidence>
<dbReference type="PANTHER" id="PTHR23506:SF28">
    <property type="entry name" value="MFS-TYPE TRANSPORTER SLC18B1-LIKE PROTEIN"/>
    <property type="match status" value="1"/>
</dbReference>
<dbReference type="InterPro" id="IPR001958">
    <property type="entry name" value="Tet-R_TetA/multi-R_MdtG-like"/>
</dbReference>
<reference evidence="11 12" key="1">
    <citation type="journal article" date="2019" name="Commun. Biol.">
        <title>The bagworm genome reveals a unique fibroin gene that provides high tensile strength.</title>
        <authorList>
            <person name="Kono N."/>
            <person name="Nakamura H."/>
            <person name="Ohtoshi R."/>
            <person name="Tomita M."/>
            <person name="Numata K."/>
            <person name="Arakawa K."/>
        </authorList>
    </citation>
    <scope>NUCLEOTIDE SEQUENCE [LARGE SCALE GENOMIC DNA]</scope>
</reference>
<feature type="transmembrane region" description="Helical" evidence="9">
    <location>
        <begin position="218"/>
        <end position="244"/>
    </location>
</feature>